<evidence type="ECO:0000259" key="6">
    <source>
        <dbReference type="PROSITE" id="PS50048"/>
    </source>
</evidence>
<dbReference type="GO" id="GO:0005634">
    <property type="term" value="C:nucleus"/>
    <property type="evidence" value="ECO:0007669"/>
    <property type="project" value="UniProtKB-SubCell"/>
</dbReference>
<keyword evidence="4" id="KW-0539">Nucleus</keyword>
<keyword evidence="8" id="KW-1185">Reference proteome</keyword>
<dbReference type="SMART" id="SM00066">
    <property type="entry name" value="GAL4"/>
    <property type="match status" value="1"/>
</dbReference>
<dbReference type="OrthoDB" id="2399539at2759"/>
<dbReference type="AlphaFoldDB" id="A0A8H7Q6J3"/>
<reference evidence="7" key="1">
    <citation type="submission" date="2020-12" db="EMBL/GenBank/DDBJ databases">
        <title>Metabolic potential, ecology and presence of endohyphal bacteria is reflected in genomic diversity of Mucoromycotina.</title>
        <authorList>
            <person name="Muszewska A."/>
            <person name="Okrasinska A."/>
            <person name="Steczkiewicz K."/>
            <person name="Drgas O."/>
            <person name="Orlowska M."/>
            <person name="Perlinska-Lenart U."/>
            <person name="Aleksandrzak-Piekarczyk T."/>
            <person name="Szatraj K."/>
            <person name="Zielenkiewicz U."/>
            <person name="Pilsyk S."/>
            <person name="Malc E."/>
            <person name="Mieczkowski P."/>
            <person name="Kruszewska J.S."/>
            <person name="Biernat P."/>
            <person name="Pawlowska J."/>
        </authorList>
    </citation>
    <scope>NUCLEOTIDE SEQUENCE</scope>
    <source>
        <strain evidence="7">WA0000067209</strain>
    </source>
</reference>
<feature type="compositionally biased region" description="Basic residues" evidence="5">
    <location>
        <begin position="142"/>
        <end position="159"/>
    </location>
</feature>
<evidence type="ECO:0000256" key="3">
    <source>
        <dbReference type="ARBA" id="ARBA00023125"/>
    </source>
</evidence>
<dbReference type="SMART" id="SM00906">
    <property type="entry name" value="Fungal_trans"/>
    <property type="match status" value="1"/>
</dbReference>
<accession>A0A8H7Q6J3</accession>
<protein>
    <recommendedName>
        <fullName evidence="6">Zn(2)-C6 fungal-type domain-containing protein</fullName>
    </recommendedName>
</protein>
<feature type="compositionally biased region" description="Polar residues" evidence="5">
    <location>
        <begin position="60"/>
        <end position="72"/>
    </location>
</feature>
<sequence length="777" mass="89613">MSGDYRNDIPALSPDDSSALFSEESYALQQRLYTLGVQKPLSDAEQSSSTQFHSITPQSFQIASGDPSNPTFHSRPRQRRPGFSCDTCRKRRVRCDRTHPVCNRCRGKRVCSYPDSSRFRKKKDSSDSSSPSPTQTLQRPMIHPRRPTKPTFRVLHRRSISPSPIPASARAYPSPTTPKTPISSDLPTNRLAKRQRCLSFSSDEDISVYTSQIVDTESQLQLSRITQDGLLIELLAATGWQIIPLGNGVVRFETNIDSLEQLRSIIFTTMNLLERNGNMMPTQMGDPFNIATNANQHMHIQRRLPQGISHVSLFERLAMLTRPGAWHPDMSSNLPAQQLSTDKHMMTITARHFPHYVNHLSECTLPFPMLIWPQDTQKKYSKAILVSLLGYMVPHYCFWHSWSPLGRTVHYHRDCGKHYFDKANLLSEDATDVPAIFQHLMCIAREYDRGNMQSAYLTMGIAMSLCFSLNLHLKEGYDRFTDPYDREFAKRVFWSLWWYDTTVPQLYSSPAVIDPDEVTADYPLAIEEFDSLEKAKATYINIVLKGRRISRVLAKRMKSRKPEIDELEELQFLLEQEKEICLNYRTNHNYISIYNLRRPAVMNDIWRRRTLCMAMCDHCVNWLSLYQRHLPSETRTEPLSYLQVLAIRVCSEAADTLTALFDAWFTSCGLNFDCLFRPFSGHLSMGIKGSSSKVCRFNEIDVAIILENTNAEFVPQEPYRYRFKQFLPKVPYHRRHSSDLDAYIRFHMEHIRKGLLHLEINSGTHTHHLMLSPLAGQ</sequence>
<dbReference type="InterPro" id="IPR001138">
    <property type="entry name" value="Zn2Cys6_DnaBD"/>
</dbReference>
<evidence type="ECO:0000256" key="2">
    <source>
        <dbReference type="ARBA" id="ARBA00022723"/>
    </source>
</evidence>
<evidence type="ECO:0000313" key="8">
    <source>
        <dbReference type="Proteomes" id="UP000654370"/>
    </source>
</evidence>
<comment type="caution">
    <text evidence="7">The sequence shown here is derived from an EMBL/GenBank/DDBJ whole genome shotgun (WGS) entry which is preliminary data.</text>
</comment>
<dbReference type="InterPro" id="IPR007219">
    <property type="entry name" value="XnlR_reg_dom"/>
</dbReference>
<proteinExistence type="predicted"/>
<dbReference type="Gene3D" id="4.10.240.10">
    <property type="entry name" value="Zn(2)-C6 fungal-type DNA-binding domain"/>
    <property type="match status" value="1"/>
</dbReference>
<feature type="domain" description="Zn(2)-C6 fungal-type" evidence="6">
    <location>
        <begin position="84"/>
        <end position="113"/>
    </location>
</feature>
<dbReference type="InterPro" id="IPR036864">
    <property type="entry name" value="Zn2-C6_fun-type_DNA-bd_sf"/>
</dbReference>
<dbReference type="PANTHER" id="PTHR46910">
    <property type="entry name" value="TRANSCRIPTION FACTOR PDR1"/>
    <property type="match status" value="1"/>
</dbReference>
<keyword evidence="2" id="KW-0479">Metal-binding</keyword>
<dbReference type="PANTHER" id="PTHR46910:SF3">
    <property type="entry name" value="HALOTOLERANCE PROTEIN 9-RELATED"/>
    <property type="match status" value="1"/>
</dbReference>
<dbReference type="GO" id="GO:0008270">
    <property type="term" value="F:zinc ion binding"/>
    <property type="evidence" value="ECO:0007669"/>
    <property type="project" value="InterPro"/>
</dbReference>
<dbReference type="SUPFAM" id="SSF57701">
    <property type="entry name" value="Zn2/Cys6 DNA-binding domain"/>
    <property type="match status" value="1"/>
</dbReference>
<gene>
    <name evidence="7" type="ORF">INT43_002678</name>
</gene>
<dbReference type="PROSITE" id="PS50048">
    <property type="entry name" value="ZN2_CY6_FUNGAL_2"/>
    <property type="match status" value="1"/>
</dbReference>
<organism evidence="7 8">
    <name type="scientific">Mortierella isabellina</name>
    <name type="common">Filamentous fungus</name>
    <name type="synonym">Umbelopsis isabellina</name>
    <dbReference type="NCBI Taxonomy" id="91625"/>
    <lineage>
        <taxon>Eukaryota</taxon>
        <taxon>Fungi</taxon>
        <taxon>Fungi incertae sedis</taxon>
        <taxon>Mucoromycota</taxon>
        <taxon>Mucoromycotina</taxon>
        <taxon>Umbelopsidomycetes</taxon>
        <taxon>Umbelopsidales</taxon>
        <taxon>Umbelopsidaceae</taxon>
        <taxon>Umbelopsis</taxon>
    </lineage>
</organism>
<name>A0A8H7Q6J3_MORIS</name>
<dbReference type="GO" id="GO:0000981">
    <property type="term" value="F:DNA-binding transcription factor activity, RNA polymerase II-specific"/>
    <property type="evidence" value="ECO:0007669"/>
    <property type="project" value="InterPro"/>
</dbReference>
<dbReference type="CDD" id="cd12148">
    <property type="entry name" value="fungal_TF_MHR"/>
    <property type="match status" value="1"/>
</dbReference>
<evidence type="ECO:0000313" key="7">
    <source>
        <dbReference type="EMBL" id="KAG2186240.1"/>
    </source>
</evidence>
<feature type="region of interest" description="Disordered" evidence="5">
    <location>
        <begin position="112"/>
        <end position="186"/>
    </location>
</feature>
<dbReference type="Pfam" id="PF00172">
    <property type="entry name" value="Zn_clus"/>
    <property type="match status" value="1"/>
</dbReference>
<comment type="subcellular location">
    <subcellularLocation>
        <location evidence="1">Nucleus</location>
    </subcellularLocation>
</comment>
<evidence type="ECO:0000256" key="5">
    <source>
        <dbReference type="SAM" id="MobiDB-lite"/>
    </source>
</evidence>
<feature type="compositionally biased region" description="Low complexity" evidence="5">
    <location>
        <begin position="160"/>
        <end position="184"/>
    </location>
</feature>
<evidence type="ECO:0000256" key="4">
    <source>
        <dbReference type="ARBA" id="ARBA00023242"/>
    </source>
</evidence>
<dbReference type="GO" id="GO:0003677">
    <property type="term" value="F:DNA binding"/>
    <property type="evidence" value="ECO:0007669"/>
    <property type="project" value="UniProtKB-KW"/>
</dbReference>
<dbReference type="Proteomes" id="UP000654370">
    <property type="component" value="Unassembled WGS sequence"/>
</dbReference>
<dbReference type="EMBL" id="JAEPQZ010000001">
    <property type="protein sequence ID" value="KAG2186240.1"/>
    <property type="molecule type" value="Genomic_DNA"/>
</dbReference>
<dbReference type="CDD" id="cd00067">
    <property type="entry name" value="GAL4"/>
    <property type="match status" value="1"/>
</dbReference>
<keyword evidence="3" id="KW-0238">DNA-binding</keyword>
<evidence type="ECO:0000256" key="1">
    <source>
        <dbReference type="ARBA" id="ARBA00004123"/>
    </source>
</evidence>
<feature type="region of interest" description="Disordered" evidence="5">
    <location>
        <begin position="60"/>
        <end position="83"/>
    </location>
</feature>
<dbReference type="GO" id="GO:0006351">
    <property type="term" value="P:DNA-templated transcription"/>
    <property type="evidence" value="ECO:0007669"/>
    <property type="project" value="InterPro"/>
</dbReference>
<dbReference type="InterPro" id="IPR050987">
    <property type="entry name" value="AtrR-like"/>
</dbReference>
<dbReference type="Pfam" id="PF04082">
    <property type="entry name" value="Fungal_trans"/>
    <property type="match status" value="1"/>
</dbReference>